<evidence type="ECO:0000256" key="2">
    <source>
        <dbReference type="ARBA" id="ARBA00017574"/>
    </source>
</evidence>
<evidence type="ECO:0000259" key="12">
    <source>
        <dbReference type="PROSITE" id="PS51903"/>
    </source>
</evidence>
<dbReference type="InterPro" id="IPR050130">
    <property type="entry name" value="ClpA_ClpB"/>
</dbReference>
<dbReference type="InterPro" id="IPR003959">
    <property type="entry name" value="ATPase_AAA_core"/>
</dbReference>
<sequence>MDMNQFTEKAQQALAGAQKLAARFNHQQIDVEHALLSLLDQEKGLTPAILEKAGVSADAVTIKIQRELEKQPKVTGTNAEPRLTQRLIKLIDAAEGEAKKLKDEYVSVEHLLLAMTEDTGTAGKTLREFGLTRDRLLTALKEVRGSQRVTSQNPEETYQSLEKYGRDLTQFAQRGKLDPVIGRDEEIRRVMQVLSRRTKNNPVLIGEPGVGKTAVVEGLAQRIVRGDVPEGLKDKMIVALDMGALIAGAKYRGEFEERLKAVLKEVTSSEGRIILFIDEMHTIVGAGKAEGAMDAGNLLKPLLARGELHCIGATTLDEYRQHIEKDAALERRFQPVFVGEPSVEDTISILRGLKERYEVHHGVRIKDSALVSAAVLSNRYISDRFLPDKAIDLVDESAAKLRTEIDSMPAELDEISRRVMQLEIEREALKKETDRASRDRLEKLEHELGNLKADADALKARWQAEKQAVQQVQVIREQLEQTKQEIERATRQGEYQKAAEFQYGKLPELEKKLAAAEVAFSRDKANKLIKEEIGEEEIAAVVSRWTGVPVSKLMEGEKEKLLHLEDELHKRVIGQNEAVQAVSEAVVRARSGLKDPNRPIGSFIFLGPTGVGKTELARALAEFLFDDEKAMIRIDMSEYQEKHTVSRLVGAPPGYVGYDEGGQLTEAVRRRPYSVVLFDEIEKAHPDVFNTLLQVLDDGRLTDGQGRTVDFKNTIVVMTSNVGSQRILQYKGSHIGEVYDRIKDAVMDELRKGFRPEFLNRVDEIIVFHALTEADLTKIVEIQLGNLRKRLAERKIALKLTDAAKTHIVRAGYDPAYGARPLKRSIQRGVETPLARMLLKGEITDGGTVTVDCDASHDALTFAATNPEAVA</sequence>
<proteinExistence type="inferred from homology"/>
<keyword evidence="3 9" id="KW-0677">Repeat</keyword>
<keyword evidence="7 10" id="KW-0143">Chaperone</keyword>
<dbReference type="Pfam" id="PF10431">
    <property type="entry name" value="ClpB_D2-small"/>
    <property type="match status" value="1"/>
</dbReference>
<evidence type="ECO:0000256" key="5">
    <source>
        <dbReference type="ARBA" id="ARBA00022840"/>
    </source>
</evidence>
<dbReference type="InterPro" id="IPR017730">
    <property type="entry name" value="Chaperonin_ClpB"/>
</dbReference>
<dbReference type="EMBL" id="JAGKQQ010000001">
    <property type="protein sequence ID" value="MBP3957096.1"/>
    <property type="molecule type" value="Genomic_DNA"/>
</dbReference>
<dbReference type="InterPro" id="IPR036628">
    <property type="entry name" value="Clp_N_dom_sf"/>
</dbReference>
<name>A0ABS5BTQ1_9BACT</name>
<comment type="function">
    <text evidence="11">Part of a stress-induced multi-chaperone system, it is involved in the recovery of the cell from heat-induced damage, in cooperation with DnaK, DnaJ and GrpE.</text>
</comment>
<dbReference type="InterPro" id="IPR001270">
    <property type="entry name" value="ClpA/B"/>
</dbReference>
<protein>
    <recommendedName>
        <fullName evidence="2 11">Chaperone protein ClpB</fullName>
    </recommendedName>
</protein>
<keyword evidence="11" id="KW-0963">Cytoplasm</keyword>
<keyword evidence="11" id="KW-0346">Stress response</keyword>
<feature type="domain" description="Clp R" evidence="12">
    <location>
        <begin position="3"/>
        <end position="146"/>
    </location>
</feature>
<feature type="coiled-coil region" evidence="11">
    <location>
        <begin position="412"/>
        <end position="492"/>
    </location>
</feature>
<dbReference type="InterPro" id="IPR003593">
    <property type="entry name" value="AAA+_ATPase"/>
</dbReference>
<dbReference type="InterPro" id="IPR004176">
    <property type="entry name" value="Clp_R_N"/>
</dbReference>
<dbReference type="SMART" id="SM00382">
    <property type="entry name" value="AAA"/>
    <property type="match status" value="2"/>
</dbReference>
<comment type="subunit">
    <text evidence="8">Homohexamer. The oligomerization is ATP-dependent.</text>
</comment>
<evidence type="ECO:0000256" key="9">
    <source>
        <dbReference type="PROSITE-ProRule" id="PRU01251"/>
    </source>
</evidence>
<dbReference type="Gene3D" id="1.10.1780.10">
    <property type="entry name" value="Clp, N-terminal domain"/>
    <property type="match status" value="1"/>
</dbReference>
<keyword evidence="14" id="KW-1185">Reference proteome</keyword>
<dbReference type="PANTHER" id="PTHR11638">
    <property type="entry name" value="ATP-DEPENDENT CLP PROTEASE"/>
    <property type="match status" value="1"/>
</dbReference>
<evidence type="ECO:0000256" key="6">
    <source>
        <dbReference type="ARBA" id="ARBA00023054"/>
    </source>
</evidence>
<keyword evidence="5 10" id="KW-0067">ATP-binding</keyword>
<dbReference type="SUPFAM" id="SSF81923">
    <property type="entry name" value="Double Clp-N motif"/>
    <property type="match status" value="1"/>
</dbReference>
<keyword evidence="6 11" id="KW-0175">Coiled coil</keyword>
<evidence type="ECO:0000256" key="11">
    <source>
        <dbReference type="RuleBase" id="RU362034"/>
    </source>
</evidence>
<dbReference type="SMART" id="SM01086">
    <property type="entry name" value="ClpB_D2-small"/>
    <property type="match status" value="1"/>
</dbReference>
<dbReference type="CDD" id="cd19499">
    <property type="entry name" value="RecA-like_ClpB_Hsp104-like"/>
    <property type="match status" value="1"/>
</dbReference>
<dbReference type="Pfam" id="PF02861">
    <property type="entry name" value="Clp_N"/>
    <property type="match status" value="1"/>
</dbReference>
<dbReference type="RefSeq" id="WP_210655845.1">
    <property type="nucleotide sequence ID" value="NZ_JAGKQQ010000001.1"/>
</dbReference>
<reference evidence="13 14" key="1">
    <citation type="submission" date="2021-04" db="EMBL/GenBank/DDBJ databases">
        <authorList>
            <person name="Ivanova A."/>
        </authorList>
    </citation>
    <scope>NUCLEOTIDE SEQUENCE [LARGE SCALE GENOMIC DNA]</scope>
    <source>
        <strain evidence="13 14">G18</strain>
    </source>
</reference>
<dbReference type="NCBIfam" id="TIGR03346">
    <property type="entry name" value="chaperone_ClpB"/>
    <property type="match status" value="1"/>
</dbReference>
<dbReference type="PROSITE" id="PS00871">
    <property type="entry name" value="CLPAB_2"/>
    <property type="match status" value="1"/>
</dbReference>
<comment type="caution">
    <text evidence="13">The sequence shown here is derived from an EMBL/GenBank/DDBJ whole genome shotgun (WGS) entry which is preliminary data.</text>
</comment>
<accession>A0ABS5BTQ1</accession>
<dbReference type="InterPro" id="IPR028299">
    <property type="entry name" value="ClpA/B_CS2"/>
</dbReference>
<dbReference type="PROSITE" id="PS51903">
    <property type="entry name" value="CLP_R"/>
    <property type="match status" value="1"/>
</dbReference>
<dbReference type="PROSITE" id="PS00870">
    <property type="entry name" value="CLPAB_1"/>
    <property type="match status" value="1"/>
</dbReference>
<feature type="coiled-coil region" evidence="11">
    <location>
        <begin position="84"/>
        <end position="111"/>
    </location>
</feature>
<dbReference type="PRINTS" id="PR00300">
    <property type="entry name" value="CLPPROTEASEA"/>
</dbReference>
<dbReference type="Pfam" id="PF07724">
    <property type="entry name" value="AAA_2"/>
    <property type="match status" value="1"/>
</dbReference>
<dbReference type="Pfam" id="PF00004">
    <property type="entry name" value="AAA"/>
    <property type="match status" value="1"/>
</dbReference>
<evidence type="ECO:0000256" key="1">
    <source>
        <dbReference type="ARBA" id="ARBA00008675"/>
    </source>
</evidence>
<evidence type="ECO:0000256" key="8">
    <source>
        <dbReference type="ARBA" id="ARBA00026057"/>
    </source>
</evidence>
<evidence type="ECO:0000313" key="13">
    <source>
        <dbReference type="EMBL" id="MBP3957096.1"/>
    </source>
</evidence>
<dbReference type="Gene3D" id="3.40.50.300">
    <property type="entry name" value="P-loop containing nucleotide triphosphate hydrolases"/>
    <property type="match status" value="3"/>
</dbReference>
<organism evidence="13 14">
    <name type="scientific">Gemmata palustris</name>
    <dbReference type="NCBI Taxonomy" id="2822762"/>
    <lineage>
        <taxon>Bacteria</taxon>
        <taxon>Pseudomonadati</taxon>
        <taxon>Planctomycetota</taxon>
        <taxon>Planctomycetia</taxon>
        <taxon>Gemmatales</taxon>
        <taxon>Gemmataceae</taxon>
        <taxon>Gemmata</taxon>
    </lineage>
</organism>
<dbReference type="Gene3D" id="1.10.8.60">
    <property type="match status" value="1"/>
</dbReference>
<dbReference type="InterPro" id="IPR027417">
    <property type="entry name" value="P-loop_NTPase"/>
</dbReference>
<dbReference type="PANTHER" id="PTHR11638:SF18">
    <property type="entry name" value="HEAT SHOCK PROTEIN 104"/>
    <property type="match status" value="1"/>
</dbReference>
<comment type="subunit">
    <text evidence="11">Homohexamer; The oligomerization is ATP-dependent.</text>
</comment>
<evidence type="ECO:0000256" key="4">
    <source>
        <dbReference type="ARBA" id="ARBA00022741"/>
    </source>
</evidence>
<dbReference type="Pfam" id="PF17871">
    <property type="entry name" value="AAA_lid_9"/>
    <property type="match status" value="1"/>
</dbReference>
<comment type="subcellular location">
    <subcellularLocation>
        <location evidence="11">Cytoplasm</location>
    </subcellularLocation>
</comment>
<evidence type="ECO:0000313" key="14">
    <source>
        <dbReference type="Proteomes" id="UP000676565"/>
    </source>
</evidence>
<dbReference type="InterPro" id="IPR041546">
    <property type="entry name" value="ClpA/ClpB_AAA_lid"/>
</dbReference>
<dbReference type="InterPro" id="IPR018368">
    <property type="entry name" value="ClpA/B_CS1"/>
</dbReference>
<evidence type="ECO:0000256" key="10">
    <source>
        <dbReference type="RuleBase" id="RU004432"/>
    </source>
</evidence>
<dbReference type="Proteomes" id="UP000676565">
    <property type="component" value="Unassembled WGS sequence"/>
</dbReference>
<evidence type="ECO:0000256" key="7">
    <source>
        <dbReference type="ARBA" id="ARBA00023186"/>
    </source>
</evidence>
<dbReference type="CDD" id="cd00009">
    <property type="entry name" value="AAA"/>
    <property type="match status" value="1"/>
</dbReference>
<evidence type="ECO:0000256" key="3">
    <source>
        <dbReference type="ARBA" id="ARBA00022737"/>
    </source>
</evidence>
<gene>
    <name evidence="11 13" type="primary">clpB</name>
    <name evidence="13" type="ORF">J8F10_17665</name>
</gene>
<comment type="similarity">
    <text evidence="1 10">Belongs to the ClpA/ClpB family.</text>
</comment>
<dbReference type="InterPro" id="IPR019489">
    <property type="entry name" value="Clp_ATPase_C"/>
</dbReference>
<keyword evidence="4 10" id="KW-0547">Nucleotide-binding</keyword>
<dbReference type="SUPFAM" id="SSF52540">
    <property type="entry name" value="P-loop containing nucleoside triphosphate hydrolases"/>
    <property type="match status" value="2"/>
</dbReference>